<keyword evidence="3" id="KW-1185">Reference proteome</keyword>
<reference evidence="2 3" key="1">
    <citation type="submission" date="2014-04" db="EMBL/GenBank/DDBJ databases">
        <authorList>
            <consortium name="DOE Joint Genome Institute"/>
            <person name="Kuo A."/>
            <person name="Zuccaro A."/>
            <person name="Kohler A."/>
            <person name="Nagy L.G."/>
            <person name="Floudas D."/>
            <person name="Copeland A."/>
            <person name="Barry K.W."/>
            <person name="Cichocki N."/>
            <person name="Veneault-Fourrey C."/>
            <person name="LaButti K."/>
            <person name="Lindquist E.A."/>
            <person name="Lipzen A."/>
            <person name="Lundell T."/>
            <person name="Morin E."/>
            <person name="Murat C."/>
            <person name="Sun H."/>
            <person name="Tunlid A."/>
            <person name="Henrissat B."/>
            <person name="Grigoriev I.V."/>
            <person name="Hibbett D.S."/>
            <person name="Martin F."/>
            <person name="Nordberg H.P."/>
            <person name="Cantor M.N."/>
            <person name="Hua S.X."/>
        </authorList>
    </citation>
    <scope>NUCLEOTIDE SEQUENCE [LARGE SCALE GENOMIC DNA]</scope>
    <source>
        <strain evidence="2 3">MAFF 305830</strain>
    </source>
</reference>
<accession>A0A0C3B9B2</accession>
<name>A0A0C3B9B2_SERVB</name>
<feature type="compositionally biased region" description="Polar residues" evidence="1">
    <location>
        <begin position="97"/>
        <end position="135"/>
    </location>
</feature>
<feature type="region of interest" description="Disordered" evidence="1">
    <location>
        <begin position="16"/>
        <end position="56"/>
    </location>
</feature>
<dbReference type="SUPFAM" id="SSF50978">
    <property type="entry name" value="WD40 repeat-like"/>
    <property type="match status" value="1"/>
</dbReference>
<proteinExistence type="predicted"/>
<dbReference type="PANTHER" id="PTHR47232:SF1">
    <property type="entry name" value="TRANSDUCIN FAMILY PROTEIN _ WD-40 REPEAT FAMILY PROTEIN"/>
    <property type="match status" value="1"/>
</dbReference>
<dbReference type="Gene3D" id="2.130.10.10">
    <property type="entry name" value="YVTN repeat-like/Quinoprotein amine dehydrogenase"/>
    <property type="match status" value="1"/>
</dbReference>
<evidence type="ECO:0000256" key="1">
    <source>
        <dbReference type="SAM" id="MobiDB-lite"/>
    </source>
</evidence>
<evidence type="ECO:0000313" key="2">
    <source>
        <dbReference type="EMBL" id="KIM33410.1"/>
    </source>
</evidence>
<dbReference type="HOGENOM" id="CLU_566398_0_0_1"/>
<reference evidence="3" key="2">
    <citation type="submission" date="2015-01" db="EMBL/GenBank/DDBJ databases">
        <title>Evolutionary Origins and Diversification of the Mycorrhizal Mutualists.</title>
        <authorList>
            <consortium name="DOE Joint Genome Institute"/>
            <consortium name="Mycorrhizal Genomics Consortium"/>
            <person name="Kohler A."/>
            <person name="Kuo A."/>
            <person name="Nagy L.G."/>
            <person name="Floudas D."/>
            <person name="Copeland A."/>
            <person name="Barry K.W."/>
            <person name="Cichocki N."/>
            <person name="Veneault-Fourrey C."/>
            <person name="LaButti K."/>
            <person name="Lindquist E.A."/>
            <person name="Lipzen A."/>
            <person name="Lundell T."/>
            <person name="Morin E."/>
            <person name="Murat C."/>
            <person name="Riley R."/>
            <person name="Ohm R."/>
            <person name="Sun H."/>
            <person name="Tunlid A."/>
            <person name="Henrissat B."/>
            <person name="Grigoriev I.V."/>
            <person name="Hibbett D.S."/>
            <person name="Martin F."/>
        </authorList>
    </citation>
    <scope>NUCLEOTIDE SEQUENCE [LARGE SCALE GENOMIC DNA]</scope>
    <source>
        <strain evidence="3">MAFF 305830</strain>
    </source>
</reference>
<dbReference type="InterPro" id="IPR015943">
    <property type="entry name" value="WD40/YVTN_repeat-like_dom_sf"/>
</dbReference>
<dbReference type="STRING" id="933852.A0A0C3B9B2"/>
<feature type="region of interest" description="Disordered" evidence="1">
    <location>
        <begin position="81"/>
        <end position="135"/>
    </location>
</feature>
<organism evidence="2 3">
    <name type="scientific">Serendipita vermifera MAFF 305830</name>
    <dbReference type="NCBI Taxonomy" id="933852"/>
    <lineage>
        <taxon>Eukaryota</taxon>
        <taxon>Fungi</taxon>
        <taxon>Dikarya</taxon>
        <taxon>Basidiomycota</taxon>
        <taxon>Agaricomycotina</taxon>
        <taxon>Agaricomycetes</taxon>
        <taxon>Sebacinales</taxon>
        <taxon>Serendipitaceae</taxon>
        <taxon>Serendipita</taxon>
    </lineage>
</organism>
<dbReference type="PANTHER" id="PTHR47232">
    <property type="entry name" value="TRANSDUCIN FAMILY PROTEIN / WD-40 REPEAT FAMILY PROTEIN"/>
    <property type="match status" value="1"/>
</dbReference>
<evidence type="ECO:0000313" key="3">
    <source>
        <dbReference type="Proteomes" id="UP000054097"/>
    </source>
</evidence>
<dbReference type="Proteomes" id="UP000054097">
    <property type="component" value="Unassembled WGS sequence"/>
</dbReference>
<gene>
    <name evidence="2" type="ORF">M408DRAFT_326131</name>
</gene>
<dbReference type="OrthoDB" id="1897642at2759"/>
<dbReference type="AlphaFoldDB" id="A0A0C3B9B2"/>
<sequence length="482" mass="53348">MIPVVEDILDFHGPGTPVGDLITADTGTTDESSSEETEGSPIRTEATPLVKTRPPVSETERLLASITLATLQDVLYATPAAPSPIKKPLQRKIPNTIPRNKPNSGLKSSQTLPTSSKSTTNQDTRKFSNNSKASLSRVSMKFRHAETIKLPKPDYARARRLLAPEDRPLVWVSMPGDVQFIRNDERTRIQEWSLPAPARSRQERSYVVTDACLLGDSGVVMAHETGPHPVSLICMPSRDNEIPQRHDLAHRLFPASSNQRRQILSSVCSLDNRRFFTGCVDKRVLLWTVDTPPVPDSGRGSVKTSVQKLDISHAASVRALAYSSSQEWLVSAAGAKLAITDIATGKPVLQPGKQKWASNDVFNVQFHASDRNMLLVETGDLDKQARIYDLRKIRQVDLTPERLIGSTEAGAISQYVRGDWGKSLVVRPSSQNMVKVWDIRQPDKVLSEHTLSHTVTHCIFMDDCRTIAATGEHFVTFLDARV</sequence>
<dbReference type="InterPro" id="IPR036322">
    <property type="entry name" value="WD40_repeat_dom_sf"/>
</dbReference>
<dbReference type="EMBL" id="KN824278">
    <property type="protein sequence ID" value="KIM33410.1"/>
    <property type="molecule type" value="Genomic_DNA"/>
</dbReference>
<protein>
    <submittedName>
        <fullName evidence="2">Uncharacterized protein</fullName>
    </submittedName>
</protein>